<dbReference type="InterPro" id="IPR012259">
    <property type="entry name" value="DHFR"/>
</dbReference>
<name>A0ABS8QMH1_9PSED</name>
<dbReference type="RefSeq" id="WP_231807382.1">
    <property type="nucleotide sequence ID" value="NZ_JAJOZG010000118.1"/>
</dbReference>
<protein>
    <recommendedName>
        <fullName evidence="3">dihydrofolate reductase</fullName>
        <ecNumber evidence="3">1.5.1.3</ecNumber>
    </recommendedName>
</protein>
<dbReference type="Gene3D" id="3.40.430.10">
    <property type="entry name" value="Dihydrofolate Reductase, subunit A"/>
    <property type="match status" value="1"/>
</dbReference>
<evidence type="ECO:0000313" key="9">
    <source>
        <dbReference type="EMBL" id="MCD7036798.1"/>
    </source>
</evidence>
<keyword evidence="5" id="KW-0521">NADP</keyword>
<reference evidence="9 10" key="2">
    <citation type="journal article" date="2023" name="Plant Pathol.">
        <title>Dismantling and reorganizing Pseudomonas marginalis sensu#lato.</title>
        <authorList>
            <person name="Sawada H."/>
            <person name="Fujikawa T."/>
            <person name="Satou M."/>
        </authorList>
    </citation>
    <scope>NUCLEOTIDE SEQUENCE [LARGE SCALE GENOMIC DNA]</scope>
    <source>
        <strain evidence="9 10">MAFF 311096</strain>
    </source>
</reference>
<evidence type="ECO:0000256" key="3">
    <source>
        <dbReference type="ARBA" id="ARBA00012856"/>
    </source>
</evidence>
<organism evidence="9 10">
    <name type="scientific">Pseudomonas petroselini</name>
    <dbReference type="NCBI Taxonomy" id="2899822"/>
    <lineage>
        <taxon>Bacteria</taxon>
        <taxon>Pseudomonadati</taxon>
        <taxon>Pseudomonadota</taxon>
        <taxon>Gammaproteobacteria</taxon>
        <taxon>Pseudomonadales</taxon>
        <taxon>Pseudomonadaceae</taxon>
        <taxon>Pseudomonas</taxon>
    </lineage>
</organism>
<dbReference type="SUPFAM" id="SSF53597">
    <property type="entry name" value="Dihydrofolate reductase-like"/>
    <property type="match status" value="1"/>
</dbReference>
<evidence type="ECO:0000256" key="5">
    <source>
        <dbReference type="ARBA" id="ARBA00022857"/>
    </source>
</evidence>
<dbReference type="EC" id="1.5.1.3" evidence="3"/>
<evidence type="ECO:0000313" key="10">
    <source>
        <dbReference type="Proteomes" id="UP001154922"/>
    </source>
</evidence>
<comment type="pathway">
    <text evidence="1">Cofactor biosynthesis; tetrahydrofolate biosynthesis; 5,6,7,8-tetrahydrofolate from 7,8-dihydrofolate: step 1/1.</text>
</comment>
<evidence type="ECO:0000256" key="1">
    <source>
        <dbReference type="ARBA" id="ARBA00004903"/>
    </source>
</evidence>
<comment type="function">
    <text evidence="7">Key enzyme in folate metabolism. Catalyzes an essential reaction for de novo glycine and purine synthesis, and for DNA precursor synthesis.</text>
</comment>
<comment type="caution">
    <text evidence="9">The sequence shown here is derived from an EMBL/GenBank/DDBJ whole genome shotgun (WGS) entry which is preliminary data.</text>
</comment>
<feature type="domain" description="DHFR" evidence="8">
    <location>
        <begin position="20"/>
        <end position="182"/>
    </location>
</feature>
<reference evidence="9 10" key="1">
    <citation type="journal article" date="2022" name="Int. J. Syst. Evol. Microbiol.">
        <title>Pseudomonas petroselini sp. nov., a pathogen causing bacterial rot of parsley in Japan.</title>
        <authorList>
            <person name="Sawada H."/>
            <person name="Fujikawa T."/>
            <person name="Osada S."/>
            <person name="Satou M."/>
        </authorList>
    </citation>
    <scope>NUCLEOTIDE SEQUENCE [LARGE SCALE GENOMIC DNA]</scope>
    <source>
        <strain evidence="9 10">MAFF 311096</strain>
    </source>
</reference>
<evidence type="ECO:0000259" key="8">
    <source>
        <dbReference type="PROSITE" id="PS51330"/>
    </source>
</evidence>
<dbReference type="PANTHER" id="PTHR48069:SF3">
    <property type="entry name" value="DIHYDROFOLATE REDUCTASE"/>
    <property type="match status" value="1"/>
</dbReference>
<dbReference type="InterPro" id="IPR001796">
    <property type="entry name" value="DHFR_dom"/>
</dbReference>
<sequence>MWKGIYATAISLKEQIMAIPIAVVAGMGRRNRSIGKAGGLLRMVPDDMRRFAAKTIGKPVIMGRKTFESVIALSGRPLADRPNIVLSRNLAFEHEQAVVCRSLASALECAASYHPEEIHIGGGPELYDQVIDRVDRLYLTLFNDDHEGEARFPSFEDEFIEVCHHGVREHEGLAYEWVDYVRRGAVRE</sequence>
<keyword evidence="6" id="KW-0560">Oxidoreductase</keyword>
<evidence type="ECO:0000256" key="4">
    <source>
        <dbReference type="ARBA" id="ARBA00022563"/>
    </source>
</evidence>
<evidence type="ECO:0000256" key="2">
    <source>
        <dbReference type="ARBA" id="ARBA00009539"/>
    </source>
</evidence>
<keyword evidence="4" id="KW-0554">One-carbon metabolism</keyword>
<gene>
    <name evidence="9" type="ORF">LRQ20_00270</name>
</gene>
<dbReference type="InterPro" id="IPR024072">
    <property type="entry name" value="DHFR-like_dom_sf"/>
</dbReference>
<dbReference type="PANTHER" id="PTHR48069">
    <property type="entry name" value="DIHYDROFOLATE REDUCTASE"/>
    <property type="match status" value="1"/>
</dbReference>
<comment type="similarity">
    <text evidence="2">Belongs to the dihydrofolate reductase family.</text>
</comment>
<keyword evidence="10" id="KW-1185">Reference proteome</keyword>
<dbReference type="PRINTS" id="PR00070">
    <property type="entry name" value="DHFR"/>
</dbReference>
<dbReference type="CDD" id="cd00209">
    <property type="entry name" value="DHFR"/>
    <property type="match status" value="1"/>
</dbReference>
<dbReference type="PROSITE" id="PS51330">
    <property type="entry name" value="DHFR_2"/>
    <property type="match status" value="1"/>
</dbReference>
<dbReference type="Pfam" id="PF00186">
    <property type="entry name" value="DHFR_1"/>
    <property type="match status" value="1"/>
</dbReference>
<proteinExistence type="inferred from homology"/>
<accession>A0ABS8QMH1</accession>
<evidence type="ECO:0000256" key="7">
    <source>
        <dbReference type="ARBA" id="ARBA00025067"/>
    </source>
</evidence>
<dbReference type="Proteomes" id="UP001154922">
    <property type="component" value="Unassembled WGS sequence"/>
</dbReference>
<evidence type="ECO:0000256" key="6">
    <source>
        <dbReference type="ARBA" id="ARBA00023002"/>
    </source>
</evidence>
<dbReference type="EMBL" id="JAJOZI010000001">
    <property type="protein sequence ID" value="MCD7036798.1"/>
    <property type="molecule type" value="Genomic_DNA"/>
</dbReference>